<gene>
    <name evidence="5" type="ORF">SCF082_LOCUS13962</name>
</gene>
<dbReference type="Proteomes" id="UP001642464">
    <property type="component" value="Unassembled WGS sequence"/>
</dbReference>
<keyword evidence="2" id="KW-1133">Transmembrane helix</keyword>
<reference evidence="5 6" key="1">
    <citation type="submission" date="2024-02" db="EMBL/GenBank/DDBJ databases">
        <authorList>
            <person name="Chen Y."/>
            <person name="Shah S."/>
            <person name="Dougan E. K."/>
            <person name="Thang M."/>
            <person name="Chan C."/>
        </authorList>
    </citation>
    <scope>NUCLEOTIDE SEQUENCE [LARGE SCALE GENOMIC DNA]</scope>
</reference>
<dbReference type="Pfam" id="PF01757">
    <property type="entry name" value="Acyl_transf_3"/>
    <property type="match status" value="2"/>
</dbReference>
<comment type="caution">
    <text evidence="5">The sequence shown here is derived from an EMBL/GenBank/DDBJ whole genome shotgun (WGS) entry which is preliminary data.</text>
</comment>
<dbReference type="InterPro" id="IPR036927">
    <property type="entry name" value="Cyt_c_oxase-like_su1_sf"/>
</dbReference>
<feature type="transmembrane region" description="Helical" evidence="2">
    <location>
        <begin position="1273"/>
        <end position="1293"/>
    </location>
</feature>
<feature type="transmembrane region" description="Helical" evidence="2">
    <location>
        <begin position="1395"/>
        <end position="1420"/>
    </location>
</feature>
<evidence type="ECO:0000313" key="6">
    <source>
        <dbReference type="Proteomes" id="UP001642464"/>
    </source>
</evidence>
<dbReference type="Pfam" id="PF00115">
    <property type="entry name" value="COX1"/>
    <property type="match status" value="1"/>
</dbReference>
<keyword evidence="2" id="KW-0472">Membrane</keyword>
<name>A0ABP0JUL6_9DINO</name>
<feature type="transmembrane region" description="Helical" evidence="2">
    <location>
        <begin position="580"/>
        <end position="599"/>
    </location>
</feature>
<feature type="transmembrane region" description="Helical" evidence="2">
    <location>
        <begin position="769"/>
        <end position="787"/>
    </location>
</feature>
<feature type="transmembrane region" description="Helical" evidence="2">
    <location>
        <begin position="1427"/>
        <end position="1448"/>
    </location>
</feature>
<dbReference type="InterPro" id="IPR002656">
    <property type="entry name" value="Acyl_transf_3_dom"/>
</dbReference>
<feature type="transmembrane region" description="Helical" evidence="2">
    <location>
        <begin position="1233"/>
        <end position="1252"/>
    </location>
</feature>
<feature type="transmembrane region" description="Helical" evidence="2">
    <location>
        <begin position="375"/>
        <end position="397"/>
    </location>
</feature>
<proteinExistence type="predicted"/>
<dbReference type="InterPro" id="IPR054309">
    <property type="entry name" value="NorB_cytochrome_c-like"/>
</dbReference>
<feature type="compositionally biased region" description="Basic and acidic residues" evidence="1">
    <location>
        <begin position="40"/>
        <end position="52"/>
    </location>
</feature>
<dbReference type="InterPro" id="IPR000883">
    <property type="entry name" value="Cyt_C_Oxase_1"/>
</dbReference>
<feature type="domain" description="Acyltransferase 3" evidence="3">
    <location>
        <begin position="492"/>
        <end position="860"/>
    </location>
</feature>
<feature type="domain" description="Nitric oxide reductase subunit B cytochrome c-like" evidence="4">
    <location>
        <begin position="922"/>
        <end position="1084"/>
    </location>
</feature>
<protein>
    <submittedName>
        <fullName evidence="5">Nitric oxide reductase subunit B (NOR large subunit) (Nitric oxide reductase cytochrome b subunit)</fullName>
    </submittedName>
</protein>
<evidence type="ECO:0000256" key="1">
    <source>
        <dbReference type="SAM" id="MobiDB-lite"/>
    </source>
</evidence>
<feature type="transmembrane region" description="Helical" evidence="2">
    <location>
        <begin position="1549"/>
        <end position="1567"/>
    </location>
</feature>
<feature type="transmembrane region" description="Helical" evidence="2">
    <location>
        <begin position="1460"/>
        <end position="1488"/>
    </location>
</feature>
<feature type="transmembrane region" description="Helical" evidence="2">
    <location>
        <begin position="808"/>
        <end position="830"/>
    </location>
</feature>
<feature type="transmembrane region" description="Helical" evidence="2">
    <location>
        <begin position="1638"/>
        <end position="1656"/>
    </location>
</feature>
<feature type="transmembrane region" description="Helical" evidence="2">
    <location>
        <begin position="1201"/>
        <end position="1221"/>
    </location>
</feature>
<evidence type="ECO:0000259" key="3">
    <source>
        <dbReference type="Pfam" id="PF01757"/>
    </source>
</evidence>
<dbReference type="SUPFAM" id="SSF81442">
    <property type="entry name" value="Cytochrome c oxidase subunit I-like"/>
    <property type="match status" value="1"/>
</dbReference>
<organism evidence="5 6">
    <name type="scientific">Durusdinium trenchii</name>
    <dbReference type="NCBI Taxonomy" id="1381693"/>
    <lineage>
        <taxon>Eukaryota</taxon>
        <taxon>Sar</taxon>
        <taxon>Alveolata</taxon>
        <taxon>Dinophyceae</taxon>
        <taxon>Suessiales</taxon>
        <taxon>Symbiodiniaceae</taxon>
        <taxon>Durusdinium</taxon>
    </lineage>
</organism>
<feature type="domain" description="Acyltransferase 3" evidence="3">
    <location>
        <begin position="67"/>
        <end position="427"/>
    </location>
</feature>
<feature type="region of interest" description="Disordered" evidence="1">
    <location>
        <begin position="17"/>
        <end position="52"/>
    </location>
</feature>
<feature type="transmembrane region" description="Helical" evidence="2">
    <location>
        <begin position="1587"/>
        <end position="1609"/>
    </location>
</feature>
<feature type="transmembrane region" description="Helical" evidence="2">
    <location>
        <begin position="1509"/>
        <end position="1529"/>
    </location>
</feature>
<dbReference type="Gene3D" id="1.20.210.10">
    <property type="entry name" value="Cytochrome c oxidase-like, subunit I domain"/>
    <property type="match status" value="2"/>
</dbReference>
<feature type="transmembrane region" description="Helical" evidence="2">
    <location>
        <begin position="1357"/>
        <end position="1375"/>
    </location>
</feature>
<dbReference type="PANTHER" id="PTHR10422">
    <property type="entry name" value="CYTOCHROME C OXIDASE SUBUNIT 1"/>
    <property type="match status" value="1"/>
</dbReference>
<feature type="compositionally biased region" description="Polar residues" evidence="1">
    <location>
        <begin position="17"/>
        <end position="37"/>
    </location>
</feature>
<dbReference type="EMBL" id="CAXAMM010008680">
    <property type="protein sequence ID" value="CAK9018164.1"/>
    <property type="molecule type" value="Genomic_DNA"/>
</dbReference>
<sequence>MGEANPRMCSIWLQQTSHTGSRISAPKSASSMSTQLAQRVDPDAKAAPKPADVKDVKPVKASKPRIDCIDGCRFALVFPIVVAHFARFSTSNLTALKLLTQENVLVGGFFVISGYVSAYTTTKLGALGVEEKKVANPELFFWQRVMAYYPLHFVSSALFAPMFIWVERNFNATWKMIAFRAFLNFSMLQAWFPKEAEIWNQPTWFLSALTFSNLTMPTFVLPQVAQLTKNGLQKLLFALTGISLLQKVSYSETSRFHSHFEHPVDGKVMHPLIWNLTRFHPFWALCEMTMGIVAARHVMLDTEEEKKMQPANPLWLFLAAYSSLLLRLTKFDFNDAIIRGVLFVPLFTEFLTAIHRDALSAKPSAITKFFGSKTMANLGSIAFPMFIVHGPVGQIFYKKAIAKKIWGKPMPHAFFPFYLAIVLGISHLVNEHFVKNKKVGAIAGKVAQTLAAAAPSSMSTQAQRVDPDAKAAPKPADVKDVKPVKASKPRIDCIDGCRFALVFPIVVAHFARFSTSNLTALKLLTQENVLVGGFFVISGPSEPEQRGYVSAYTTTKLGALGVEEKKVANPELFFWQRVMAYYPLHFVSSALFAPMFIWVERNFNATWKMIAFRAFLNFSMLQAWFPKEAEIWNQPTWFLSALTFSNLTMPTFVLPQVAQLTKNGLQKLFFALTGISLLQKVSYSETARFHSHHEHPVDGKVMHPLIWNLTRFHPFWALMEMTMGIVAARHVMLDTEEEKKKPQSNPLWLFLAAYASLGLRLTTFDFNDAIVRGVLFVPIFTKFLTAMHRDALSAQPSAITRFFGCKTMATLGSIAFPMFIVHGPVGQIFYKKAIAKKIWGKPMPHAFFPFYLAIVLGISHLVNEHFVKNKKVGAIAGKMVGRSFILKDASKDSLNPEGSYYGIRRGWLAVTVVFVVGFTIMGSTGKIIYDNDVLEGQQIWQSIGGQQVGSVWGHGALQAPDWSADWLHREAKMSLEEEEDEESYIQKVRRNTYRSETNEVEISHKRAKVLRRLTAFYVALFTGAAESAEVEDLVKMRKLFQVKDVALYDEEKAQKMAGFVFWSAWACVTERPGTSHSYTNNWPQERLVGNRVSPEVIVWSLASLALLVFGIGVLAWVRSVHHSEQGQLPPPVEDPLDDFVVTPSMASMVKWVYVVFFLSGFQICLGVYTVHLTIDGDMGFPNWMTQHITYTVARTWHTQSAVYAIATSFLAAGLFLAPVIGGRKEDPPLQTPAFKMFSMKAMVLLAFRKSILRAKPRQLHLKPTNLRKPLCDFLFLCLLVIVAGSMAGQVAAITQSFESLLMSQYFGHQGYEYVELGRFYQYFLLVGLILWLLLMLNAIHPALRTASFVSADARGRWHLVVIITCAAVLISFFWASGLMYDARSNLAVMDYWRFWIVHMWVEGMFEVFITVVIAQVFVLLRVLEPSAAAGVTLFTSGVFLFGGIPGMYHHNYFAGTPSMIMAIGSCFSCLEVCPLALMGMEASEYILLEKAAKRPESSWLMKYKPIIDCFIYVAFWNLVGAGFLGFIINPPISQYYMIGGYLTLSHSHGALWGVYGVLAIALSLLVLRLSDLQADWDTTWLDRGLYFMNLGMVLQIFLSIFPIGIYQFWLSVANDYWYARSEHFHGDPVVQWLKLGRGLGDSIFAFAMLMVLYFVLQDFHANVGRVLFTVCFLMPRSHTYHMFQGLGKLGAVKSHHCHALPI</sequence>
<keyword evidence="6" id="KW-1185">Reference proteome</keyword>
<keyword evidence="2" id="KW-0812">Transmembrane</keyword>
<evidence type="ECO:0000313" key="5">
    <source>
        <dbReference type="EMBL" id="CAK9018164.1"/>
    </source>
</evidence>
<feature type="transmembrane region" description="Helical" evidence="2">
    <location>
        <begin position="1096"/>
        <end position="1117"/>
    </location>
</feature>
<evidence type="ECO:0000259" key="4">
    <source>
        <dbReference type="Pfam" id="PF22085"/>
    </source>
</evidence>
<accession>A0ABP0JUL6</accession>
<feature type="transmembrane region" description="Helical" evidence="2">
    <location>
        <begin position="842"/>
        <end position="862"/>
    </location>
</feature>
<dbReference type="Pfam" id="PF22085">
    <property type="entry name" value="NorB_cytochrome_c-like"/>
    <property type="match status" value="1"/>
</dbReference>
<feature type="transmembrane region" description="Helical" evidence="2">
    <location>
        <begin position="409"/>
        <end position="429"/>
    </location>
</feature>
<dbReference type="PANTHER" id="PTHR10422:SF38">
    <property type="entry name" value="CYTOCHROME B SUBUNIT OF NITRIC OXIDE REDUCTASE"/>
    <property type="match status" value="1"/>
</dbReference>
<feature type="transmembrane region" description="Helical" evidence="2">
    <location>
        <begin position="1151"/>
        <end position="1174"/>
    </location>
</feature>
<feature type="transmembrane region" description="Helical" evidence="2">
    <location>
        <begin position="1319"/>
        <end position="1336"/>
    </location>
</feature>
<feature type="transmembrane region" description="Helical" evidence="2">
    <location>
        <begin position="147"/>
        <end position="166"/>
    </location>
</feature>
<evidence type="ECO:0000256" key="2">
    <source>
        <dbReference type="SAM" id="Phobius"/>
    </source>
</evidence>